<dbReference type="AlphaFoldDB" id="A0A2G9U941"/>
<name>A0A2G9U941_TELCI</name>
<organism evidence="1 2">
    <name type="scientific">Teladorsagia circumcincta</name>
    <name type="common">Brown stomach worm</name>
    <name type="synonym">Ostertagia circumcincta</name>
    <dbReference type="NCBI Taxonomy" id="45464"/>
    <lineage>
        <taxon>Eukaryota</taxon>
        <taxon>Metazoa</taxon>
        <taxon>Ecdysozoa</taxon>
        <taxon>Nematoda</taxon>
        <taxon>Chromadorea</taxon>
        <taxon>Rhabditida</taxon>
        <taxon>Rhabditina</taxon>
        <taxon>Rhabditomorpha</taxon>
        <taxon>Strongyloidea</taxon>
        <taxon>Trichostrongylidae</taxon>
        <taxon>Teladorsagia</taxon>
    </lineage>
</organism>
<evidence type="ECO:0008006" key="3">
    <source>
        <dbReference type="Google" id="ProtNLM"/>
    </source>
</evidence>
<dbReference type="PANTHER" id="PTHR48465">
    <property type="entry name" value="PROTEIN SSUH2 HOMOLOG"/>
    <property type="match status" value="1"/>
</dbReference>
<evidence type="ECO:0000313" key="1">
    <source>
        <dbReference type="EMBL" id="PIO66769.1"/>
    </source>
</evidence>
<accession>A0A2G9U941</accession>
<keyword evidence="2" id="KW-1185">Reference proteome</keyword>
<dbReference type="EMBL" id="KZ348034">
    <property type="protein sequence ID" value="PIO66769.1"/>
    <property type="molecule type" value="Genomic_DNA"/>
</dbReference>
<gene>
    <name evidence="1" type="ORF">TELCIR_11506</name>
</gene>
<reference evidence="1 2" key="1">
    <citation type="submission" date="2015-09" db="EMBL/GenBank/DDBJ databases">
        <title>Draft genome of the parasitic nematode Teladorsagia circumcincta isolate WARC Sus (inbred).</title>
        <authorList>
            <person name="Mitreva M."/>
        </authorList>
    </citation>
    <scope>NUCLEOTIDE SEQUENCE [LARGE SCALE GENOMIC DNA]</scope>
    <source>
        <strain evidence="1 2">S</strain>
    </source>
</reference>
<dbReference type="PANTHER" id="PTHR48465:SF1">
    <property type="entry name" value="PROTEIN SSUH2 HOMOLOG"/>
    <property type="match status" value="1"/>
</dbReference>
<dbReference type="InterPro" id="IPR052789">
    <property type="entry name" value="SSUH2_homolog"/>
</dbReference>
<dbReference type="OrthoDB" id="5846257at2759"/>
<sequence length="157" mass="17021">MKSGVAHPAVYTHPMVATFPHADLSRGYASSSTAMVRQSGNQAYGLGTPMHFMSKTGVPPPGIGTHDLCYMCHGRGVKECHHCKGGGKKPCTACCGSGSVRNYTKLKVYFKTERSEFFTASEVPQKLLSQVKGKEIFCEEQPYPQLGLGMESVPCQE</sequence>
<protein>
    <recommendedName>
        <fullName evidence="3">Protein SSUH2 homolog</fullName>
    </recommendedName>
</protein>
<evidence type="ECO:0000313" key="2">
    <source>
        <dbReference type="Proteomes" id="UP000230423"/>
    </source>
</evidence>
<dbReference type="Proteomes" id="UP000230423">
    <property type="component" value="Unassembled WGS sequence"/>
</dbReference>
<proteinExistence type="predicted"/>